<proteinExistence type="inferred from homology"/>
<dbReference type="Gene3D" id="2.40.30.170">
    <property type="match status" value="1"/>
</dbReference>
<protein>
    <submittedName>
        <fullName evidence="3">Membrane fusion efflux protein</fullName>
    </submittedName>
</protein>
<dbReference type="OrthoDB" id="9809068at2"/>
<dbReference type="InterPro" id="IPR006143">
    <property type="entry name" value="RND_pump_MFP"/>
</dbReference>
<dbReference type="EMBL" id="CAACYH010000004">
    <property type="protein sequence ID" value="VFB13562.1"/>
    <property type="molecule type" value="Genomic_DNA"/>
</dbReference>
<dbReference type="PANTHER" id="PTHR30469">
    <property type="entry name" value="MULTIDRUG RESISTANCE PROTEIN MDTA"/>
    <property type="match status" value="1"/>
</dbReference>
<keyword evidence="2" id="KW-0175">Coiled coil</keyword>
<dbReference type="Proteomes" id="UP000396835">
    <property type="component" value="Unassembled WGS sequence"/>
</dbReference>
<dbReference type="PANTHER" id="PTHR30469:SF33">
    <property type="entry name" value="SLR1207 PROTEIN"/>
    <property type="match status" value="1"/>
</dbReference>
<gene>
    <name evidence="3" type="primary">macA_1</name>
    <name evidence="3" type="ORF">NCTC7812_01089</name>
</gene>
<evidence type="ECO:0000256" key="2">
    <source>
        <dbReference type="SAM" id="Coils"/>
    </source>
</evidence>
<reference evidence="3 4" key="1">
    <citation type="submission" date="2019-02" db="EMBL/GenBank/DDBJ databases">
        <authorList>
            <consortium name="Pathogen Informatics"/>
        </authorList>
    </citation>
    <scope>NUCLEOTIDE SEQUENCE [LARGE SCALE GENOMIC DNA]</scope>
    <source>
        <strain evidence="3 4">3012STDY7078512</strain>
    </source>
</reference>
<evidence type="ECO:0000313" key="3">
    <source>
        <dbReference type="EMBL" id="VFB13562.1"/>
    </source>
</evidence>
<evidence type="ECO:0000313" key="4">
    <source>
        <dbReference type="Proteomes" id="UP000396835"/>
    </source>
</evidence>
<dbReference type="GO" id="GO:0015562">
    <property type="term" value="F:efflux transmembrane transporter activity"/>
    <property type="evidence" value="ECO:0007669"/>
    <property type="project" value="TreeGrafter"/>
</dbReference>
<dbReference type="GO" id="GO:1990281">
    <property type="term" value="C:efflux pump complex"/>
    <property type="evidence" value="ECO:0007669"/>
    <property type="project" value="TreeGrafter"/>
</dbReference>
<dbReference type="Gene3D" id="2.40.50.100">
    <property type="match status" value="1"/>
</dbReference>
<feature type="coiled-coil region" evidence="2">
    <location>
        <begin position="97"/>
        <end position="135"/>
    </location>
</feature>
<name>A0A449I293_9BACE</name>
<dbReference type="AlphaFoldDB" id="A0A449I293"/>
<dbReference type="NCBIfam" id="TIGR01730">
    <property type="entry name" value="RND_mfp"/>
    <property type="match status" value="1"/>
</dbReference>
<accession>A0A449I293</accession>
<dbReference type="SUPFAM" id="SSF111369">
    <property type="entry name" value="HlyD-like secretion proteins"/>
    <property type="match status" value="1"/>
</dbReference>
<comment type="similarity">
    <text evidence="1">Belongs to the membrane fusion protein (MFP) (TC 8.A.1) family.</text>
</comment>
<sequence length="356" mass="40012">MKTFKITLICLFAGTLLFVFFRSSLKDKKPAYRTTVAMLRNIKEEINLAGNVFPVKEIEIKSQISGVLEDIHVSIGDNVDIGSPVASIMLVPNASDLERLEHNLNVTQIEYRARLEEYEREKKMYEKNVIAQAEMDNYTNAYILAKEKFLSAQNQLNILKEGRTSANTASNIVKSSIKGVVIDIPLEAGSSVTERNNFNPGTTIAIVAEMSQFRFKALVSEKYLANILQGDTITVRFSAYENLKTKAVITKISSKGNAENGVMKYMLEAQFPVPKEMPIIRSGYSATGNIVIKDKKNVLSIEDKYIVYQNDSAFLYVLDSIKQEKRKQQIFIGISDGEFTEIQKGIVSHERIITNP</sequence>
<dbReference type="Gene3D" id="2.40.420.20">
    <property type="match status" value="1"/>
</dbReference>
<evidence type="ECO:0000256" key="1">
    <source>
        <dbReference type="ARBA" id="ARBA00009477"/>
    </source>
</evidence>
<organism evidence="3 4">
    <name type="scientific">Prevotella heparinolytica</name>
    <dbReference type="NCBI Taxonomy" id="28113"/>
    <lineage>
        <taxon>Bacteria</taxon>
        <taxon>Pseudomonadati</taxon>
        <taxon>Bacteroidota</taxon>
        <taxon>Bacteroidia</taxon>
        <taxon>Bacteroidales</taxon>
        <taxon>Bacteroidaceae</taxon>
        <taxon>Bacteroides</taxon>
    </lineage>
</organism>
<dbReference type="Gene3D" id="1.10.287.470">
    <property type="entry name" value="Helix hairpin bin"/>
    <property type="match status" value="1"/>
</dbReference>